<organism evidence="2 3">
    <name type="scientific">Ancylostoma ceylanicum</name>
    <dbReference type="NCBI Taxonomy" id="53326"/>
    <lineage>
        <taxon>Eukaryota</taxon>
        <taxon>Metazoa</taxon>
        <taxon>Ecdysozoa</taxon>
        <taxon>Nematoda</taxon>
        <taxon>Chromadorea</taxon>
        <taxon>Rhabditida</taxon>
        <taxon>Rhabditina</taxon>
        <taxon>Rhabditomorpha</taxon>
        <taxon>Strongyloidea</taxon>
        <taxon>Ancylostomatidae</taxon>
        <taxon>Ancylostomatinae</taxon>
        <taxon>Ancylostoma</taxon>
    </lineage>
</organism>
<dbReference type="OrthoDB" id="5862865at2759"/>
<dbReference type="EMBL" id="JARK01001379">
    <property type="protein sequence ID" value="EYC13705.1"/>
    <property type="molecule type" value="Genomic_DNA"/>
</dbReference>
<sequence length="221" mass="23738">MENGSMLLDQATASGATDAPVLGTMGTGVKRTTGRKERHQVGQKEIIARELTRCKISIAALSELRMNGSGAATIKVPDSDQTMTLYYSGGDEHREGVGFMLSDRVVATVAAFQPVSSRIAVISVCGTVTVHILCIYAPTEMSPDSVKDEFYGQLQRVMDVIPQSELVVIAGDFNVHVGADRQGWEGTLGRFGVGEVNDNGLRLLSFATTNKLRLELKGIYG</sequence>
<evidence type="ECO:0000313" key="3">
    <source>
        <dbReference type="Proteomes" id="UP000024635"/>
    </source>
</evidence>
<gene>
    <name evidence="2" type="primary">Acey_s0043.g876</name>
    <name evidence="2" type="ORF">Y032_0043g876</name>
</gene>
<reference evidence="3" key="1">
    <citation type="journal article" date="2015" name="Nat. Genet.">
        <title>The genome and transcriptome of the zoonotic hookworm Ancylostoma ceylanicum identify infection-specific gene families.</title>
        <authorList>
            <person name="Schwarz E.M."/>
            <person name="Hu Y."/>
            <person name="Antoshechkin I."/>
            <person name="Miller M.M."/>
            <person name="Sternberg P.W."/>
            <person name="Aroian R.V."/>
        </authorList>
    </citation>
    <scope>NUCLEOTIDE SEQUENCE</scope>
    <source>
        <strain evidence="3">HY135</strain>
    </source>
</reference>
<dbReference type="InterPro" id="IPR036691">
    <property type="entry name" value="Endo/exonu/phosph_ase_sf"/>
</dbReference>
<dbReference type="SUPFAM" id="SSF56219">
    <property type="entry name" value="DNase I-like"/>
    <property type="match status" value="1"/>
</dbReference>
<protein>
    <recommendedName>
        <fullName evidence="4">Endonuclease/exonuclease/phosphatase domain-containing protein</fullName>
    </recommendedName>
</protein>
<dbReference type="Proteomes" id="UP000024635">
    <property type="component" value="Unassembled WGS sequence"/>
</dbReference>
<comment type="caution">
    <text evidence="2">The sequence shown here is derived from an EMBL/GenBank/DDBJ whole genome shotgun (WGS) entry which is preliminary data.</text>
</comment>
<evidence type="ECO:0000256" key="1">
    <source>
        <dbReference type="SAM" id="MobiDB-lite"/>
    </source>
</evidence>
<dbReference type="AlphaFoldDB" id="A0A016UEX4"/>
<dbReference type="Gene3D" id="3.60.10.10">
    <property type="entry name" value="Endonuclease/exonuclease/phosphatase"/>
    <property type="match status" value="1"/>
</dbReference>
<dbReference type="InterPro" id="IPR027124">
    <property type="entry name" value="Swc5/CFDP1/2"/>
</dbReference>
<name>A0A016UEX4_9BILA</name>
<dbReference type="PANTHER" id="PTHR23227:SF67">
    <property type="entry name" value="CRANIOFACIAL DEVELOPMENT PROTEIN 2-LIKE"/>
    <property type="match status" value="1"/>
</dbReference>
<proteinExistence type="predicted"/>
<evidence type="ECO:0008006" key="4">
    <source>
        <dbReference type="Google" id="ProtNLM"/>
    </source>
</evidence>
<accession>A0A016UEX4</accession>
<keyword evidence="3" id="KW-1185">Reference proteome</keyword>
<dbReference type="PANTHER" id="PTHR23227">
    <property type="entry name" value="BUCENTAUR RELATED"/>
    <property type="match status" value="1"/>
</dbReference>
<evidence type="ECO:0000313" key="2">
    <source>
        <dbReference type="EMBL" id="EYC13705.1"/>
    </source>
</evidence>
<dbReference type="STRING" id="53326.A0A016UEX4"/>
<feature type="region of interest" description="Disordered" evidence="1">
    <location>
        <begin position="18"/>
        <end position="38"/>
    </location>
</feature>